<evidence type="ECO:0008006" key="4">
    <source>
        <dbReference type="Google" id="ProtNLM"/>
    </source>
</evidence>
<protein>
    <recommendedName>
        <fullName evidence="4">Cytochrome c oxidase subunit IIa family protein</fullName>
    </recommendedName>
</protein>
<evidence type="ECO:0000256" key="1">
    <source>
        <dbReference type="SAM" id="Phobius"/>
    </source>
</evidence>
<comment type="caution">
    <text evidence="2">The sequence shown here is derived from an EMBL/GenBank/DDBJ whole genome shotgun (WGS) entry which is preliminary data.</text>
</comment>
<dbReference type="RefSeq" id="WP_317946329.1">
    <property type="nucleotide sequence ID" value="NZ_JAUBDI010000024.1"/>
</dbReference>
<feature type="transmembrane region" description="Helical" evidence="1">
    <location>
        <begin position="27"/>
        <end position="46"/>
    </location>
</feature>
<evidence type="ECO:0000313" key="3">
    <source>
        <dbReference type="Proteomes" id="UP001282284"/>
    </source>
</evidence>
<keyword evidence="1" id="KW-1133">Transmembrane helix</keyword>
<reference evidence="2 3" key="1">
    <citation type="submission" date="2023-06" db="EMBL/GenBank/DDBJ databases">
        <title>Sporosarcina sp. nov., isolated from Korean traditional fermented seafood 'Jeotgal'.</title>
        <authorList>
            <person name="Yang A.I."/>
            <person name="Shin N.-R."/>
        </authorList>
    </citation>
    <scope>NUCLEOTIDE SEQUENCE [LARGE SCALE GENOMIC DNA]</scope>
    <source>
        <strain evidence="2 3">KCTC13119</strain>
    </source>
</reference>
<proteinExistence type="predicted"/>
<keyword evidence="1" id="KW-0472">Membrane</keyword>
<organism evidence="2 3">
    <name type="scientific">Sporosarcina saromensis</name>
    <dbReference type="NCBI Taxonomy" id="359365"/>
    <lineage>
        <taxon>Bacteria</taxon>
        <taxon>Bacillati</taxon>
        <taxon>Bacillota</taxon>
        <taxon>Bacilli</taxon>
        <taxon>Bacillales</taxon>
        <taxon>Caryophanaceae</taxon>
        <taxon>Sporosarcina</taxon>
    </lineage>
</organism>
<evidence type="ECO:0000313" key="2">
    <source>
        <dbReference type="EMBL" id="MDW0114926.1"/>
    </source>
</evidence>
<dbReference type="Proteomes" id="UP001282284">
    <property type="component" value="Unassembled WGS sequence"/>
</dbReference>
<name>A0ABU4GDD6_9BACL</name>
<gene>
    <name evidence="2" type="ORF">QT711_17145</name>
</gene>
<keyword evidence="3" id="KW-1185">Reference proteome</keyword>
<sequence>MEEKKQIEVKSEEKTDNSLVGATFIKYAAYIIIFFGFLWFLLNYVFPMFN</sequence>
<accession>A0ABU4GDD6</accession>
<dbReference type="EMBL" id="JAUBDI010000024">
    <property type="protein sequence ID" value="MDW0114926.1"/>
    <property type="molecule type" value="Genomic_DNA"/>
</dbReference>
<keyword evidence="1" id="KW-0812">Transmembrane</keyword>